<dbReference type="Pfam" id="PF05016">
    <property type="entry name" value="ParE_toxin"/>
    <property type="match status" value="1"/>
</dbReference>
<evidence type="ECO:0000313" key="2">
    <source>
        <dbReference type="EMBL" id="TYR36327.1"/>
    </source>
</evidence>
<dbReference type="RefSeq" id="WP_148919178.1">
    <property type="nucleotide sequence ID" value="NZ_VTAV01000005.1"/>
</dbReference>
<accession>A0A5D4H6U8</accession>
<protein>
    <submittedName>
        <fullName evidence="2">Type II toxin-antitoxin system RelE/ParE family toxin</fullName>
    </submittedName>
</protein>
<name>A0A5D4H6U8_9SPHI</name>
<keyword evidence="1" id="KW-1277">Toxin-antitoxin system</keyword>
<dbReference type="Gene3D" id="3.30.2310.20">
    <property type="entry name" value="RelE-like"/>
    <property type="match status" value="1"/>
</dbReference>
<evidence type="ECO:0000313" key="3">
    <source>
        <dbReference type="Proteomes" id="UP000322362"/>
    </source>
</evidence>
<dbReference type="InterPro" id="IPR007712">
    <property type="entry name" value="RelE/ParE_toxin"/>
</dbReference>
<evidence type="ECO:0000256" key="1">
    <source>
        <dbReference type="ARBA" id="ARBA00022649"/>
    </source>
</evidence>
<sequence length="99" mass="11689">MALYEIELSQKALYELDEAYEWYEEQLSGLGTRLLKEVNKYLTTISKSPKLFQVHFPNEIRMVPLKVFPYLIVYWIDETNAKVAVLSIFHAKRHPSKIL</sequence>
<comment type="caution">
    <text evidence="2">The sequence shown here is derived from an EMBL/GenBank/DDBJ whole genome shotgun (WGS) entry which is preliminary data.</text>
</comment>
<dbReference type="InterPro" id="IPR035093">
    <property type="entry name" value="RelE/ParE_toxin_dom_sf"/>
</dbReference>
<organism evidence="2 3">
    <name type="scientific">Sphingobacterium phlebotomi</name>
    <dbReference type="NCBI Taxonomy" id="2605433"/>
    <lineage>
        <taxon>Bacteria</taxon>
        <taxon>Pseudomonadati</taxon>
        <taxon>Bacteroidota</taxon>
        <taxon>Sphingobacteriia</taxon>
        <taxon>Sphingobacteriales</taxon>
        <taxon>Sphingobacteriaceae</taxon>
        <taxon>Sphingobacterium</taxon>
    </lineage>
</organism>
<dbReference type="AlphaFoldDB" id="A0A5D4H6U8"/>
<reference evidence="2 3" key="1">
    <citation type="submission" date="2019-08" db="EMBL/GenBank/DDBJ databases">
        <title>Phlebobacter frassis gen. nov. sp. nov., a new member of family Sphingobacteriaceae isolated from sand fly rearing media.</title>
        <authorList>
            <person name="Kakumanu M.L."/>
            <person name="Marayati B.F."/>
            <person name="Wada-Katsumata A."/>
            <person name="Wasserberg G."/>
            <person name="Schal C."/>
            <person name="Apperson C.S."/>
            <person name="Ponnusamy L."/>
        </authorList>
    </citation>
    <scope>NUCLEOTIDE SEQUENCE [LARGE SCALE GENOMIC DNA]</scope>
    <source>
        <strain evidence="2 3">SSI9</strain>
    </source>
</reference>
<gene>
    <name evidence="2" type="ORF">FXV77_10490</name>
</gene>
<proteinExistence type="predicted"/>
<dbReference type="EMBL" id="VTAV01000005">
    <property type="protein sequence ID" value="TYR36327.1"/>
    <property type="molecule type" value="Genomic_DNA"/>
</dbReference>
<dbReference type="Proteomes" id="UP000322362">
    <property type="component" value="Unassembled WGS sequence"/>
</dbReference>
<keyword evidence="3" id="KW-1185">Reference proteome</keyword>